<evidence type="ECO:0000259" key="2">
    <source>
        <dbReference type="Pfam" id="PF01551"/>
    </source>
</evidence>
<evidence type="ECO:0000313" key="4">
    <source>
        <dbReference type="Proteomes" id="UP000826725"/>
    </source>
</evidence>
<accession>A0A8D5FSD8</accession>
<evidence type="ECO:0000256" key="1">
    <source>
        <dbReference type="SAM" id="Phobius"/>
    </source>
</evidence>
<name>A0A8D5FSD8_9BACT</name>
<keyword evidence="1" id="KW-0812">Transmembrane</keyword>
<dbReference type="EMBL" id="AP024086">
    <property type="protein sequence ID" value="BCL60849.1"/>
    <property type="molecule type" value="Genomic_DNA"/>
</dbReference>
<sequence>MAFKYKKKSSGPRRFFLTILLLLVITVITGGFFLFFEGEKPVASLNGNGEFIGKKGVVKFTVSDNQSGIKSITLTAAQNDQTKILYKKTFKRNSYKGQAGPTKESKAISFDAKKLGFKDGPVLLALETSDFSFRGWLKGNTTHVTKKIILDTKPPRIQILHSEKYIIPGGSGIAIYRLSDKEAGNGVMLNGHFNPGFLIGDGRDDTFIAFFGLPYDAKSIDTLAVTAIDRAGNRTVAPFSTIYKADRKKRDRINVTDGFLNKKIPEFEQFYPDLTGTFLEKYLYINNTVRKQNNQKISSLCNSPSAKRMWKDKFARMPGSSRAGFADHRTYFYKGRPIDKQVHLGMDIASTRRANVRAANSGIIVYADYLGIYGNMIMIDHGQGVFSLYSHLSQINVAPGDKVTPQSVIGLTGTTGMAGGDHLHFSMLVNGIFVTPKEWWDQHWIEVTVDEPLIDSKF</sequence>
<dbReference type="CDD" id="cd12797">
    <property type="entry name" value="M23_peptidase"/>
    <property type="match status" value="1"/>
</dbReference>
<keyword evidence="1" id="KW-0472">Membrane</keyword>
<dbReference type="RefSeq" id="WP_228856935.1">
    <property type="nucleotide sequence ID" value="NZ_AP024086.1"/>
</dbReference>
<dbReference type="PANTHER" id="PTHR21666:SF289">
    <property type="entry name" value="L-ALA--D-GLU ENDOPEPTIDASE"/>
    <property type="match status" value="1"/>
</dbReference>
<dbReference type="InterPro" id="IPR016047">
    <property type="entry name" value="M23ase_b-sheet_dom"/>
</dbReference>
<gene>
    <name evidence="3" type="ORF">DGMP_15420</name>
</gene>
<dbReference type="PANTHER" id="PTHR21666">
    <property type="entry name" value="PEPTIDASE-RELATED"/>
    <property type="match status" value="1"/>
</dbReference>
<dbReference type="Pfam" id="PF01551">
    <property type="entry name" value="Peptidase_M23"/>
    <property type="match status" value="1"/>
</dbReference>
<keyword evidence="4" id="KW-1185">Reference proteome</keyword>
<dbReference type="GO" id="GO:0004222">
    <property type="term" value="F:metalloendopeptidase activity"/>
    <property type="evidence" value="ECO:0007669"/>
    <property type="project" value="TreeGrafter"/>
</dbReference>
<dbReference type="AlphaFoldDB" id="A0A8D5FSD8"/>
<dbReference type="Proteomes" id="UP000826725">
    <property type="component" value="Chromosome"/>
</dbReference>
<feature type="domain" description="M23ase beta-sheet core" evidence="2">
    <location>
        <begin position="342"/>
        <end position="436"/>
    </location>
</feature>
<organism evidence="3 4">
    <name type="scientific">Desulfomarina profundi</name>
    <dbReference type="NCBI Taxonomy" id="2772557"/>
    <lineage>
        <taxon>Bacteria</taxon>
        <taxon>Pseudomonadati</taxon>
        <taxon>Thermodesulfobacteriota</taxon>
        <taxon>Desulfobulbia</taxon>
        <taxon>Desulfobulbales</taxon>
        <taxon>Desulfobulbaceae</taxon>
        <taxon>Desulfomarina</taxon>
    </lineage>
</organism>
<feature type="transmembrane region" description="Helical" evidence="1">
    <location>
        <begin position="15"/>
        <end position="36"/>
    </location>
</feature>
<dbReference type="KEGG" id="dbk:DGMP_15420"/>
<reference evidence="3" key="1">
    <citation type="submission" date="2020-09" db="EMBL/GenBank/DDBJ databases">
        <title>Desulfogranum mesoprofundum gen. nov., sp. nov., a novel mesophilic, sulfate-reducing chemolithoautotroph isolated from a deep-sea hydrothermal vent chimney in the Suiyo Seamount.</title>
        <authorList>
            <person name="Hashimoto Y."/>
            <person name="Nakagawa S."/>
        </authorList>
    </citation>
    <scope>NUCLEOTIDE SEQUENCE</scope>
    <source>
        <strain evidence="3">KT2</strain>
    </source>
</reference>
<keyword evidence="1" id="KW-1133">Transmembrane helix</keyword>
<evidence type="ECO:0000313" key="3">
    <source>
        <dbReference type="EMBL" id="BCL60849.1"/>
    </source>
</evidence>
<dbReference type="InterPro" id="IPR050570">
    <property type="entry name" value="Cell_wall_metabolism_enzyme"/>
</dbReference>
<protein>
    <submittedName>
        <fullName evidence="3">Peptidase M24</fullName>
    </submittedName>
</protein>
<proteinExistence type="predicted"/>